<comment type="similarity">
    <text evidence="1">Belongs to the synaptobrevin family.</text>
</comment>
<gene>
    <name evidence="5" type="ORF">AXG93_2632s1010</name>
</gene>
<dbReference type="Gene3D" id="3.30.450.50">
    <property type="entry name" value="Longin domain"/>
    <property type="match status" value="1"/>
</dbReference>
<name>A0A176VV35_MARPO</name>
<dbReference type="SMART" id="SM01270">
    <property type="entry name" value="Longin"/>
    <property type="match status" value="1"/>
</dbReference>
<dbReference type="PANTHER" id="PTHR21136">
    <property type="entry name" value="SNARE PROTEINS"/>
    <property type="match status" value="1"/>
</dbReference>
<proteinExistence type="inferred from homology"/>
<accession>A0A176VV35</accession>
<feature type="domain" description="Longin" evidence="4">
    <location>
        <begin position="23"/>
        <end position="139"/>
    </location>
</feature>
<organism evidence="5 6">
    <name type="scientific">Marchantia polymorpha subsp. ruderalis</name>
    <dbReference type="NCBI Taxonomy" id="1480154"/>
    <lineage>
        <taxon>Eukaryota</taxon>
        <taxon>Viridiplantae</taxon>
        <taxon>Streptophyta</taxon>
        <taxon>Embryophyta</taxon>
        <taxon>Marchantiophyta</taxon>
        <taxon>Marchantiopsida</taxon>
        <taxon>Marchantiidae</taxon>
        <taxon>Marchantiales</taxon>
        <taxon>Marchantiaceae</taxon>
        <taxon>Marchantia</taxon>
    </lineage>
</organism>
<dbReference type="InterPro" id="IPR051097">
    <property type="entry name" value="Synaptobrevin-like_transport"/>
</dbReference>
<keyword evidence="6" id="KW-1185">Reference proteome</keyword>
<dbReference type="GO" id="GO:0012505">
    <property type="term" value="C:endomembrane system"/>
    <property type="evidence" value="ECO:0007669"/>
    <property type="project" value="UniProtKB-SubCell"/>
</dbReference>
<evidence type="ECO:0000313" key="5">
    <source>
        <dbReference type="EMBL" id="OAE24659.1"/>
    </source>
</evidence>
<dbReference type="InterPro" id="IPR011012">
    <property type="entry name" value="Longin-like_dom_sf"/>
</dbReference>
<comment type="subcellular location">
    <subcellularLocation>
        <location evidence="3">Endomembrane system</location>
        <topology evidence="3">Single-pass type IV membrane protein</topology>
    </subcellularLocation>
</comment>
<comment type="caution">
    <text evidence="5">The sequence shown here is derived from an EMBL/GenBank/DDBJ whole genome shotgun (WGS) entry which is preliminary data.</text>
</comment>
<dbReference type="Proteomes" id="UP000077202">
    <property type="component" value="Unassembled WGS sequence"/>
</dbReference>
<sequence length="197" mass="22267">MGAIFSCRSSHSSPKAKGLFYSFVARGTGPGVVVLAEYLPVKGKFSKIALECAQKLAANNHSITYTCDRQAFHFLVEDGIMYLVAGEESLEYLVVGEESLGRMIPFAFLALVQNDFREYLPGAFEANAHSLDERFRPIMQDHMFFCVVNPEHLKGLVSRLQKQALCFRAVGKHKTLKLQYSEARLRYELRLVKRPTK</sequence>
<evidence type="ECO:0000256" key="1">
    <source>
        <dbReference type="ARBA" id="ARBA00008025"/>
    </source>
</evidence>
<dbReference type="SUPFAM" id="SSF64356">
    <property type="entry name" value="SNARE-like"/>
    <property type="match status" value="1"/>
</dbReference>
<dbReference type="CDD" id="cd14824">
    <property type="entry name" value="Longin"/>
    <property type="match status" value="1"/>
</dbReference>
<dbReference type="InterPro" id="IPR010908">
    <property type="entry name" value="Longin_dom"/>
</dbReference>
<keyword evidence="2" id="KW-0472">Membrane</keyword>
<protein>
    <recommendedName>
        <fullName evidence="4">Longin domain-containing protein</fullName>
    </recommendedName>
</protein>
<evidence type="ECO:0000256" key="2">
    <source>
        <dbReference type="ARBA" id="ARBA00023136"/>
    </source>
</evidence>
<dbReference type="EMBL" id="LVLJ01002504">
    <property type="protein sequence ID" value="OAE24659.1"/>
    <property type="molecule type" value="Genomic_DNA"/>
</dbReference>
<dbReference type="PANTHER" id="PTHR21136:SF168">
    <property type="entry name" value="VESICLE-ASSOCIATED MEMBRANE PROTEIN 9"/>
    <property type="match status" value="1"/>
</dbReference>
<evidence type="ECO:0000256" key="3">
    <source>
        <dbReference type="ARBA" id="ARBA00046280"/>
    </source>
</evidence>
<reference evidence="5" key="1">
    <citation type="submission" date="2016-03" db="EMBL/GenBank/DDBJ databases">
        <title>Mechanisms controlling the formation of the plant cell surface in tip-growing cells are functionally conserved among land plants.</title>
        <authorList>
            <person name="Honkanen S."/>
            <person name="Jones V.A."/>
            <person name="Morieri G."/>
            <person name="Champion C."/>
            <person name="Hetherington A.J."/>
            <person name="Kelly S."/>
            <person name="Saint-Marcoux D."/>
            <person name="Proust H."/>
            <person name="Prescott H."/>
            <person name="Dolan L."/>
        </authorList>
    </citation>
    <scope>NUCLEOTIDE SEQUENCE [LARGE SCALE GENOMIC DNA]</scope>
    <source>
        <tissue evidence="5">Whole gametophyte</tissue>
    </source>
</reference>
<dbReference type="AlphaFoldDB" id="A0A176VV35"/>
<dbReference type="PROSITE" id="PS50859">
    <property type="entry name" value="LONGIN"/>
    <property type="match status" value="1"/>
</dbReference>
<evidence type="ECO:0000259" key="4">
    <source>
        <dbReference type="PROSITE" id="PS50859"/>
    </source>
</evidence>
<evidence type="ECO:0000313" key="6">
    <source>
        <dbReference type="Proteomes" id="UP000077202"/>
    </source>
</evidence>